<accession>A0A7Z0J8D8</accession>
<reference evidence="1 2" key="1">
    <citation type="submission" date="2020-07" db="EMBL/GenBank/DDBJ databases">
        <title>Sequencing the genomes of 1000 actinobacteria strains.</title>
        <authorList>
            <person name="Klenk H.-P."/>
        </authorList>
    </citation>
    <scope>NUCLEOTIDE SEQUENCE [LARGE SCALE GENOMIC DNA]</scope>
    <source>
        <strain evidence="1 2">DSM 44442</strain>
    </source>
</reference>
<organism evidence="1 2">
    <name type="scientific">Nocardiopsis aegyptia</name>
    <dbReference type="NCBI Taxonomy" id="220378"/>
    <lineage>
        <taxon>Bacteria</taxon>
        <taxon>Bacillati</taxon>
        <taxon>Actinomycetota</taxon>
        <taxon>Actinomycetes</taxon>
        <taxon>Streptosporangiales</taxon>
        <taxon>Nocardiopsidaceae</taxon>
        <taxon>Nocardiopsis</taxon>
    </lineage>
</organism>
<protein>
    <submittedName>
        <fullName evidence="1">Phage-related minor tail protein</fullName>
    </submittedName>
</protein>
<evidence type="ECO:0000313" key="2">
    <source>
        <dbReference type="Proteomes" id="UP000572051"/>
    </source>
</evidence>
<dbReference type="AlphaFoldDB" id="A0A7Z0J8D8"/>
<dbReference type="EMBL" id="JACCFS010000001">
    <property type="protein sequence ID" value="NYJ32866.1"/>
    <property type="molecule type" value="Genomic_DNA"/>
</dbReference>
<name>A0A7Z0J8D8_9ACTN</name>
<proteinExistence type="predicted"/>
<evidence type="ECO:0000313" key="1">
    <source>
        <dbReference type="EMBL" id="NYJ32866.1"/>
    </source>
</evidence>
<comment type="caution">
    <text evidence="1">The sequence shown here is derived from an EMBL/GenBank/DDBJ whole genome shotgun (WGS) entry which is preliminary data.</text>
</comment>
<keyword evidence="2" id="KW-1185">Reference proteome</keyword>
<sequence length="173" mass="17788">MAGLVRFGADLGLGQGDGEVVGQGREKVMPGLVCAGRAFECFAVHGDRLVCGLYGPVAVRGVLGGGAVAVGEVGAHGGVQGVWVYAAQDAVDGASGRGTPSAQRVGAHADLVAWPRGDRPPLAGSAQMKDYRGGKVVSRAGQIRAGDPLQTDRLRAALRWFADDLWAEEPTAR</sequence>
<dbReference type="RefSeq" id="WP_246406032.1">
    <property type="nucleotide sequence ID" value="NZ_JACCFS010000001.1"/>
</dbReference>
<gene>
    <name evidence="1" type="ORF">HNR10_000747</name>
</gene>
<dbReference type="Proteomes" id="UP000572051">
    <property type="component" value="Unassembled WGS sequence"/>
</dbReference>